<evidence type="ECO:0000313" key="2">
    <source>
        <dbReference type="Proteomes" id="UP000483362"/>
    </source>
</evidence>
<organism evidence="1 2">
    <name type="scientific">Sodaliphilus pleomorphus</name>
    <dbReference type="NCBI Taxonomy" id="2606626"/>
    <lineage>
        <taxon>Bacteria</taxon>
        <taxon>Pseudomonadati</taxon>
        <taxon>Bacteroidota</taxon>
        <taxon>Bacteroidia</taxon>
        <taxon>Bacteroidales</taxon>
        <taxon>Muribaculaceae</taxon>
        <taxon>Sodaliphilus</taxon>
    </lineage>
</organism>
<protein>
    <submittedName>
        <fullName evidence="1">Uncharacterized protein</fullName>
    </submittedName>
</protein>
<accession>A0A6L5XB94</accession>
<dbReference type="RefSeq" id="WP_154328249.1">
    <property type="nucleotide sequence ID" value="NZ_CP045696.1"/>
</dbReference>
<name>A0A6L5XB94_9BACT</name>
<evidence type="ECO:0000313" key="1">
    <source>
        <dbReference type="EMBL" id="MSS16785.1"/>
    </source>
</evidence>
<reference evidence="1 2" key="1">
    <citation type="submission" date="2019-08" db="EMBL/GenBank/DDBJ databases">
        <title>In-depth cultivation of the pig gut microbiome towards novel bacterial diversity and tailored functional studies.</title>
        <authorList>
            <person name="Wylensek D."/>
            <person name="Hitch T.C.A."/>
            <person name="Clavel T."/>
        </authorList>
    </citation>
    <scope>NUCLEOTIDE SEQUENCE [LARGE SCALE GENOMIC DNA]</scope>
    <source>
        <strain evidence="1 2">Oil-RF-744-WCA-WT-10</strain>
    </source>
</reference>
<dbReference type="AlphaFoldDB" id="A0A6L5XB94"/>
<gene>
    <name evidence="1" type="ORF">FYJ29_03255</name>
</gene>
<keyword evidence="2" id="KW-1185">Reference proteome</keyword>
<sequence>MAKTIQQALIDEVLYPLPVGIVENIMVKRGLEDAAFTKSVAESEAYIGALADCLYSLIMAINFSESDKSIGSLTDKDKTRILARANHYYGLIGEDAVNDGEPMVMVGDCL</sequence>
<dbReference type="Proteomes" id="UP000483362">
    <property type="component" value="Unassembled WGS sequence"/>
</dbReference>
<dbReference type="EMBL" id="VULT01000004">
    <property type="protein sequence ID" value="MSS16785.1"/>
    <property type="molecule type" value="Genomic_DNA"/>
</dbReference>
<comment type="caution">
    <text evidence="1">The sequence shown here is derived from an EMBL/GenBank/DDBJ whole genome shotgun (WGS) entry which is preliminary data.</text>
</comment>
<proteinExistence type="predicted"/>